<dbReference type="AlphaFoldDB" id="A0AAV9ZIG6"/>
<evidence type="ECO:0008006" key="3">
    <source>
        <dbReference type="Google" id="ProtNLM"/>
    </source>
</evidence>
<proteinExistence type="predicted"/>
<keyword evidence="2" id="KW-1185">Reference proteome</keyword>
<evidence type="ECO:0000313" key="2">
    <source>
        <dbReference type="Proteomes" id="UP001362999"/>
    </source>
</evidence>
<sequence>MAAPYLSVPELWHAIVENLEETADLMAASLVCHVFVPAAQKKIFREIFIPYDEEKFQALLAGLEDSSDLMLQYDRVTALSVTTCFVQLLESSPHLIPYVRTLTLHMPDSECLRLLSQFDWICLRCIQFNYIRSALESSSEHKGDEAQRAMIQSIERLASNPSLRMARIFAPPKDWTAADFYSIFQAFPSSLENLALGRCNPTGNTFQLEASPVPRPAIRHLDLQGSPAISAILERAFDFTGLHALCFVDSWSHGSDSFLRRIGDTVEVIYIQKTSISNRDQQFLAHFDVERHFPSLREISYDSYPPHEISPFDTALYPIIASLHPTNKVEKLTFNWDRFPILMLDDSDDESIMPFEKFVLEKMPSLHCVELHTDAQEASTKRGWTKSARRIARRVRGIFPKLWQRNMVHLYVRTGSSGEVRITECDEEDEDWKVW</sequence>
<evidence type="ECO:0000313" key="1">
    <source>
        <dbReference type="EMBL" id="KAK6981559.1"/>
    </source>
</evidence>
<gene>
    <name evidence="1" type="ORF">R3P38DRAFT_3376145</name>
</gene>
<name>A0AAV9ZIG6_9AGAR</name>
<comment type="caution">
    <text evidence="1">The sequence shown here is derived from an EMBL/GenBank/DDBJ whole genome shotgun (WGS) entry which is preliminary data.</text>
</comment>
<organism evidence="1 2">
    <name type="scientific">Favolaschia claudopus</name>
    <dbReference type="NCBI Taxonomy" id="2862362"/>
    <lineage>
        <taxon>Eukaryota</taxon>
        <taxon>Fungi</taxon>
        <taxon>Dikarya</taxon>
        <taxon>Basidiomycota</taxon>
        <taxon>Agaricomycotina</taxon>
        <taxon>Agaricomycetes</taxon>
        <taxon>Agaricomycetidae</taxon>
        <taxon>Agaricales</taxon>
        <taxon>Marasmiineae</taxon>
        <taxon>Mycenaceae</taxon>
        <taxon>Favolaschia</taxon>
    </lineage>
</organism>
<accession>A0AAV9ZIG6</accession>
<protein>
    <recommendedName>
        <fullName evidence="3">F-box domain-containing protein</fullName>
    </recommendedName>
</protein>
<dbReference type="Proteomes" id="UP001362999">
    <property type="component" value="Unassembled WGS sequence"/>
</dbReference>
<dbReference type="EMBL" id="JAWWNJ010000149">
    <property type="protein sequence ID" value="KAK6981559.1"/>
    <property type="molecule type" value="Genomic_DNA"/>
</dbReference>
<reference evidence="1 2" key="1">
    <citation type="journal article" date="2024" name="J Genomics">
        <title>Draft genome sequencing and assembly of Favolaschia claudopus CIRM-BRFM 2984 isolated from oak limbs.</title>
        <authorList>
            <person name="Navarro D."/>
            <person name="Drula E."/>
            <person name="Chaduli D."/>
            <person name="Cazenave R."/>
            <person name="Ahrendt S."/>
            <person name="Wang J."/>
            <person name="Lipzen A."/>
            <person name="Daum C."/>
            <person name="Barry K."/>
            <person name="Grigoriev I.V."/>
            <person name="Favel A."/>
            <person name="Rosso M.N."/>
            <person name="Martin F."/>
        </authorList>
    </citation>
    <scope>NUCLEOTIDE SEQUENCE [LARGE SCALE GENOMIC DNA]</scope>
    <source>
        <strain evidence="1 2">CIRM-BRFM 2984</strain>
    </source>
</reference>